<accession>A0A7T8KDL5</accession>
<keyword evidence="2" id="KW-1185">Reference proteome</keyword>
<reference evidence="2" key="1">
    <citation type="submission" date="2021-01" db="EMBL/GenBank/DDBJ databases">
        <title>Caligus Genome Assembly.</title>
        <authorList>
            <person name="Gallardo-Escarate C."/>
        </authorList>
    </citation>
    <scope>NUCLEOTIDE SEQUENCE [LARGE SCALE GENOMIC DNA]</scope>
</reference>
<name>A0A7T8KDL5_CALRO</name>
<dbReference type="EMBL" id="CP045893">
    <property type="protein sequence ID" value="QQP53952.1"/>
    <property type="molecule type" value="Genomic_DNA"/>
</dbReference>
<sequence length="102" mass="11892">TVYIDSVRWHSTVSWHHFDKSLSNLAVSFQKSRKYSINPEKAAQWFFNLGCERNYWCCSQSRSIQKNSEDLHLGIRKSFDQKYGKFSSHHFCITLDVCAGAP</sequence>
<dbReference type="AlphaFoldDB" id="A0A7T8KDL5"/>
<feature type="non-terminal residue" evidence="1">
    <location>
        <position position="102"/>
    </location>
</feature>
<protein>
    <submittedName>
        <fullName evidence="1">Uncharacterized protein</fullName>
    </submittedName>
</protein>
<evidence type="ECO:0000313" key="1">
    <source>
        <dbReference type="EMBL" id="QQP53952.1"/>
    </source>
</evidence>
<feature type="non-terminal residue" evidence="1">
    <location>
        <position position="1"/>
    </location>
</feature>
<proteinExistence type="predicted"/>
<evidence type="ECO:0000313" key="2">
    <source>
        <dbReference type="Proteomes" id="UP000595437"/>
    </source>
</evidence>
<gene>
    <name evidence="1" type="ORF">FKW44_006609</name>
</gene>
<dbReference type="Proteomes" id="UP000595437">
    <property type="component" value="Chromosome 4"/>
</dbReference>
<organism evidence="1 2">
    <name type="scientific">Caligus rogercresseyi</name>
    <name type="common">Sea louse</name>
    <dbReference type="NCBI Taxonomy" id="217165"/>
    <lineage>
        <taxon>Eukaryota</taxon>
        <taxon>Metazoa</taxon>
        <taxon>Ecdysozoa</taxon>
        <taxon>Arthropoda</taxon>
        <taxon>Crustacea</taxon>
        <taxon>Multicrustacea</taxon>
        <taxon>Hexanauplia</taxon>
        <taxon>Copepoda</taxon>
        <taxon>Siphonostomatoida</taxon>
        <taxon>Caligidae</taxon>
        <taxon>Caligus</taxon>
    </lineage>
</organism>